<name>A0A183TPU7_SCHSO</name>
<evidence type="ECO:0000313" key="3">
    <source>
        <dbReference type="WBParaSite" id="SSLN_0001919201-mRNA-1"/>
    </source>
</evidence>
<protein>
    <submittedName>
        <fullName evidence="3">C-type lectin domain-containing protein</fullName>
    </submittedName>
</protein>
<dbReference type="OrthoDB" id="6275161at2759"/>
<reference evidence="1 2" key="2">
    <citation type="submission" date="2018-11" db="EMBL/GenBank/DDBJ databases">
        <authorList>
            <consortium name="Pathogen Informatics"/>
        </authorList>
    </citation>
    <scope>NUCLEOTIDE SEQUENCE [LARGE SCALE GENOMIC DNA]</scope>
    <source>
        <strain evidence="1 2">NST_G2</strain>
    </source>
</reference>
<evidence type="ECO:0000313" key="1">
    <source>
        <dbReference type="EMBL" id="VDM04881.1"/>
    </source>
</evidence>
<organism evidence="3">
    <name type="scientific">Schistocephalus solidus</name>
    <name type="common">Tapeworm</name>
    <dbReference type="NCBI Taxonomy" id="70667"/>
    <lineage>
        <taxon>Eukaryota</taxon>
        <taxon>Metazoa</taxon>
        <taxon>Spiralia</taxon>
        <taxon>Lophotrochozoa</taxon>
        <taxon>Platyhelminthes</taxon>
        <taxon>Cestoda</taxon>
        <taxon>Eucestoda</taxon>
        <taxon>Diphyllobothriidea</taxon>
        <taxon>Diphyllobothriidae</taxon>
        <taxon>Schistocephalus</taxon>
    </lineage>
</organism>
<dbReference type="AlphaFoldDB" id="A0A183TPU7"/>
<dbReference type="WBParaSite" id="SSLN_0001919201-mRNA-1">
    <property type="protein sequence ID" value="SSLN_0001919201-mRNA-1"/>
    <property type="gene ID" value="SSLN_0001919201"/>
</dbReference>
<proteinExistence type="predicted"/>
<accession>A0A183TPU7</accession>
<keyword evidence="2" id="KW-1185">Reference proteome</keyword>
<reference evidence="3" key="1">
    <citation type="submission" date="2016-06" db="UniProtKB">
        <authorList>
            <consortium name="WormBaseParasite"/>
        </authorList>
    </citation>
    <scope>IDENTIFICATION</scope>
</reference>
<dbReference type="Proteomes" id="UP000275846">
    <property type="component" value="Unassembled WGS sequence"/>
</dbReference>
<sequence length="128" mass="14110">MGHNLTSLGERPELAWAAYRVAVAPTVGHFEKGEDYFTALLPFVSQSAWIGLRMRSNASDWTNAVGVYEWVSTSNRTHQAVQQEPDFGFSNWAASRYLDVGGHPGDIQVGPPFYLLVDVQPTAIRSGI</sequence>
<gene>
    <name evidence="1" type="ORF">SSLN_LOCUS18495</name>
</gene>
<evidence type="ECO:0000313" key="2">
    <source>
        <dbReference type="Proteomes" id="UP000275846"/>
    </source>
</evidence>
<dbReference type="EMBL" id="UYSU01044560">
    <property type="protein sequence ID" value="VDM04881.1"/>
    <property type="molecule type" value="Genomic_DNA"/>
</dbReference>